<comment type="caution">
    <text evidence="2">The sequence shown here is derived from an EMBL/GenBank/DDBJ whole genome shotgun (WGS) entry which is preliminary data.</text>
</comment>
<dbReference type="Proteomes" id="UP000075714">
    <property type="component" value="Unassembled WGS sequence"/>
</dbReference>
<accession>A0A150GDF1</accession>
<protein>
    <submittedName>
        <fullName evidence="2">Uncharacterized protein</fullName>
    </submittedName>
</protein>
<name>A0A150GDF1_GONPE</name>
<evidence type="ECO:0000313" key="3">
    <source>
        <dbReference type="Proteomes" id="UP000075714"/>
    </source>
</evidence>
<dbReference type="EMBL" id="LSYV01000033">
    <property type="protein sequence ID" value="KXZ47803.1"/>
    <property type="molecule type" value="Genomic_DNA"/>
</dbReference>
<organism evidence="2 3">
    <name type="scientific">Gonium pectorale</name>
    <name type="common">Green alga</name>
    <dbReference type="NCBI Taxonomy" id="33097"/>
    <lineage>
        <taxon>Eukaryota</taxon>
        <taxon>Viridiplantae</taxon>
        <taxon>Chlorophyta</taxon>
        <taxon>core chlorophytes</taxon>
        <taxon>Chlorophyceae</taxon>
        <taxon>CS clade</taxon>
        <taxon>Chlamydomonadales</taxon>
        <taxon>Volvocaceae</taxon>
        <taxon>Gonium</taxon>
    </lineage>
</organism>
<sequence length="203" mass="22680">MIMAMKAKSIERSKQRSKSVPRVGSAEPKERSGSGRIRQARQQLPIRRPERIDLEEINKSVAAKLQPLEQVTQSILASVEERKGGGAPLLKATCKDFVVGRASCAASSVVTLFLDRIEYKFSHATQGRIDMVMYVKDLLTPVLDAKSQAFKFRVGKPLRHFIDSYDCTDPAHSLVITFHEKADMEQFKEALSSSCKVALQMVQ</sequence>
<gene>
    <name evidence="2" type="ORF">GPECTOR_32g415</name>
</gene>
<keyword evidence="3" id="KW-1185">Reference proteome</keyword>
<reference evidence="3" key="1">
    <citation type="journal article" date="2016" name="Nat. Commun.">
        <title>The Gonium pectorale genome demonstrates co-option of cell cycle regulation during the evolution of multicellularity.</title>
        <authorList>
            <person name="Hanschen E.R."/>
            <person name="Marriage T.N."/>
            <person name="Ferris P.J."/>
            <person name="Hamaji T."/>
            <person name="Toyoda A."/>
            <person name="Fujiyama A."/>
            <person name="Neme R."/>
            <person name="Noguchi H."/>
            <person name="Minakuchi Y."/>
            <person name="Suzuki M."/>
            <person name="Kawai-Toyooka H."/>
            <person name="Smith D.R."/>
            <person name="Sparks H."/>
            <person name="Anderson J."/>
            <person name="Bakaric R."/>
            <person name="Luria V."/>
            <person name="Karger A."/>
            <person name="Kirschner M.W."/>
            <person name="Durand P.M."/>
            <person name="Michod R.E."/>
            <person name="Nozaki H."/>
            <person name="Olson B.J."/>
        </authorList>
    </citation>
    <scope>NUCLEOTIDE SEQUENCE [LARGE SCALE GENOMIC DNA]</scope>
    <source>
        <strain evidence="3">NIES-2863</strain>
    </source>
</reference>
<evidence type="ECO:0000256" key="1">
    <source>
        <dbReference type="SAM" id="MobiDB-lite"/>
    </source>
</evidence>
<proteinExistence type="predicted"/>
<feature type="region of interest" description="Disordered" evidence="1">
    <location>
        <begin position="1"/>
        <end position="45"/>
    </location>
</feature>
<dbReference type="OrthoDB" id="524773at2759"/>
<dbReference type="AlphaFoldDB" id="A0A150GDF1"/>
<evidence type="ECO:0000313" key="2">
    <source>
        <dbReference type="EMBL" id="KXZ47803.1"/>
    </source>
</evidence>